<dbReference type="PIRSF" id="PIRSF001369">
    <property type="entry name" value="Citrate_synth"/>
    <property type="match status" value="1"/>
</dbReference>
<dbReference type="PANTHER" id="PTHR42871:SF1">
    <property type="entry name" value="CITRATE SYNTHASE"/>
    <property type="match status" value="1"/>
</dbReference>
<keyword evidence="12" id="KW-1185">Reference proteome</keyword>
<dbReference type="InterPro" id="IPR036969">
    <property type="entry name" value="Citrate_synthase_sf"/>
</dbReference>
<dbReference type="GO" id="GO:0006099">
    <property type="term" value="P:tricarboxylic acid cycle"/>
    <property type="evidence" value="ECO:0007669"/>
    <property type="project" value="UniProtKB-UniRule"/>
</dbReference>
<evidence type="ECO:0000256" key="3">
    <source>
        <dbReference type="ARBA" id="ARBA00022532"/>
    </source>
</evidence>
<reference evidence="11" key="1">
    <citation type="submission" date="2022-06" db="EMBL/GenBank/DDBJ databases">
        <title>Aeoliella straminimaris, a novel planctomycete from sediments.</title>
        <authorList>
            <person name="Vitorino I.R."/>
            <person name="Lage O.M."/>
        </authorList>
    </citation>
    <scope>NUCLEOTIDE SEQUENCE</scope>
    <source>
        <strain evidence="11">ICT_H6.2</strain>
    </source>
</reference>
<evidence type="ECO:0000256" key="2">
    <source>
        <dbReference type="ARBA" id="ARBA00010566"/>
    </source>
</evidence>
<dbReference type="Gene3D" id="2.20.28.60">
    <property type="match status" value="1"/>
</dbReference>
<protein>
    <recommendedName>
        <fullName evidence="6 7">Citrate synthase</fullName>
    </recommendedName>
</protein>
<dbReference type="FunFam" id="1.10.230.10:FF:000002">
    <property type="entry name" value="Citrate synthase"/>
    <property type="match status" value="1"/>
</dbReference>
<dbReference type="Pfam" id="PF00285">
    <property type="entry name" value="Citrate_synt"/>
    <property type="match status" value="1"/>
</dbReference>
<dbReference type="InterPro" id="IPR019810">
    <property type="entry name" value="Citrate_synthase_AS"/>
</dbReference>
<dbReference type="PRINTS" id="PR00143">
    <property type="entry name" value="CITRTSNTHASE"/>
</dbReference>
<dbReference type="Gene3D" id="1.10.230.10">
    <property type="entry name" value="Cytochrome P450-Terp, domain 2"/>
    <property type="match status" value="1"/>
</dbReference>
<accession>A0A9X2FDQ8</accession>
<feature type="active site" evidence="8">
    <location>
        <position position="368"/>
    </location>
</feature>
<evidence type="ECO:0000313" key="12">
    <source>
        <dbReference type="Proteomes" id="UP001155241"/>
    </source>
</evidence>
<comment type="pathway">
    <text evidence="1 9">Carbohydrate metabolism; tricarboxylic acid cycle; isocitrate from oxaloacetate: step 1/2.</text>
</comment>
<keyword evidence="3 9" id="KW-0816">Tricarboxylic acid cycle</keyword>
<organism evidence="11 12">
    <name type="scientific">Aeoliella straminimaris</name>
    <dbReference type="NCBI Taxonomy" id="2954799"/>
    <lineage>
        <taxon>Bacteria</taxon>
        <taxon>Pseudomonadati</taxon>
        <taxon>Planctomycetota</taxon>
        <taxon>Planctomycetia</taxon>
        <taxon>Pirellulales</taxon>
        <taxon>Lacipirellulaceae</taxon>
        <taxon>Aeoliella</taxon>
    </lineage>
</organism>
<dbReference type="SUPFAM" id="SSF48256">
    <property type="entry name" value="Citrate synthase"/>
    <property type="match status" value="1"/>
</dbReference>
<proteinExistence type="inferred from homology"/>
<dbReference type="GO" id="GO:0005737">
    <property type="term" value="C:cytoplasm"/>
    <property type="evidence" value="ECO:0007669"/>
    <property type="project" value="InterPro"/>
</dbReference>
<dbReference type="GO" id="GO:0036440">
    <property type="term" value="F:citrate synthase activity"/>
    <property type="evidence" value="ECO:0007669"/>
    <property type="project" value="UniProtKB-EC"/>
</dbReference>
<evidence type="ECO:0000256" key="4">
    <source>
        <dbReference type="ARBA" id="ARBA00022679"/>
    </source>
</evidence>
<dbReference type="InterPro" id="IPR016143">
    <property type="entry name" value="Citrate_synth-like_sm_a-sub"/>
</dbReference>
<dbReference type="PANTHER" id="PTHR42871">
    <property type="entry name" value="CITRATE SYNTHASE"/>
    <property type="match status" value="1"/>
</dbReference>
<evidence type="ECO:0000313" key="11">
    <source>
        <dbReference type="EMBL" id="MCO6046328.1"/>
    </source>
</evidence>
<name>A0A9X2FDQ8_9BACT</name>
<gene>
    <name evidence="11" type="ORF">NG895_20710</name>
</gene>
<dbReference type="InterPro" id="IPR024176">
    <property type="entry name" value="Citrate_synthase_bac-typ"/>
</dbReference>
<dbReference type="NCBIfam" id="NF004126">
    <property type="entry name" value="PRK05614.1"/>
    <property type="match status" value="1"/>
</dbReference>
<dbReference type="EMBL" id="JAMXLR010000072">
    <property type="protein sequence ID" value="MCO6046328.1"/>
    <property type="molecule type" value="Genomic_DNA"/>
</dbReference>
<evidence type="ECO:0000256" key="6">
    <source>
        <dbReference type="NCBIfam" id="TIGR01798"/>
    </source>
</evidence>
<dbReference type="RefSeq" id="WP_252854440.1">
    <property type="nucleotide sequence ID" value="NZ_JAMXLR010000072.1"/>
</dbReference>
<dbReference type="Proteomes" id="UP001155241">
    <property type="component" value="Unassembled WGS sequence"/>
</dbReference>
<dbReference type="PROSITE" id="PS00480">
    <property type="entry name" value="CITRATE_SYNTHASE"/>
    <property type="match status" value="1"/>
</dbReference>
<dbReference type="Gene3D" id="1.10.580.10">
    <property type="entry name" value="Citrate Synthase, domain 1"/>
    <property type="match status" value="1"/>
</dbReference>
<sequence>MSTPAKPSAQTAELRIGDKSLELPVVVGTENEVSVDISELRDKTGVITLDEGYRNTGSVRSDITFINGEEGILRYRGIPIEQLAEKSTFVETAMLLIFGELPSQDQLAHFRELLSEHETIHEGMRNSFLGFPSSGHPMPILSAMINTMSCYNDDIWDIDGDADVENAAARLLSKIRTVAAYAYRTSLGLPLIYPEPDYSYCRNFLHLMFSSPTHSKEFDPDILRALSLFLILHADHEQNCSTSTVRMVASAGANLFASCAAGVCALWGPLHGGANVAVIEQLERLHESETSVEQLMEDVKQKKEKLFGFGHGVYKHYDPRAMILRKQTAKVLDKLGRQDPLMDIARRLEEVALNDDYFVSRNLYPNVDFYSGILLRAIGIPTNMYTVMFAIGRMPGWIANWKEVRDSNSRIYRPRQVYMGPTQRDYVDRDKR</sequence>
<evidence type="ECO:0000256" key="7">
    <source>
        <dbReference type="PIRNR" id="PIRNR001369"/>
    </source>
</evidence>
<evidence type="ECO:0000256" key="5">
    <source>
        <dbReference type="ARBA" id="ARBA00049288"/>
    </source>
</evidence>
<keyword evidence="11" id="KW-0012">Acyltransferase</keyword>
<comment type="similarity">
    <text evidence="2 7 10">Belongs to the citrate synthase family.</text>
</comment>
<dbReference type="InterPro" id="IPR016142">
    <property type="entry name" value="Citrate_synth-like_lrg_a-sub"/>
</dbReference>
<dbReference type="AlphaFoldDB" id="A0A9X2FDQ8"/>
<comment type="catalytic activity">
    <reaction evidence="5 9">
        <text>oxaloacetate + acetyl-CoA + H2O = citrate + CoA + H(+)</text>
        <dbReference type="Rhea" id="RHEA:16845"/>
        <dbReference type="ChEBI" id="CHEBI:15377"/>
        <dbReference type="ChEBI" id="CHEBI:15378"/>
        <dbReference type="ChEBI" id="CHEBI:16452"/>
        <dbReference type="ChEBI" id="CHEBI:16947"/>
        <dbReference type="ChEBI" id="CHEBI:57287"/>
        <dbReference type="ChEBI" id="CHEBI:57288"/>
        <dbReference type="EC" id="2.3.3.16"/>
    </reaction>
</comment>
<dbReference type="InterPro" id="IPR010953">
    <property type="entry name" value="Citrate_synthase_typ-I"/>
</dbReference>
<evidence type="ECO:0000256" key="9">
    <source>
        <dbReference type="RuleBase" id="RU003370"/>
    </source>
</evidence>
<dbReference type="CDD" id="cd06114">
    <property type="entry name" value="EcCS_like"/>
    <property type="match status" value="1"/>
</dbReference>
<comment type="caution">
    <text evidence="11">The sequence shown here is derived from an EMBL/GenBank/DDBJ whole genome shotgun (WGS) entry which is preliminary data.</text>
</comment>
<dbReference type="NCBIfam" id="TIGR01798">
    <property type="entry name" value="cit_synth_I"/>
    <property type="match status" value="1"/>
</dbReference>
<dbReference type="InterPro" id="IPR002020">
    <property type="entry name" value="Citrate_synthase"/>
</dbReference>
<feature type="active site" evidence="8">
    <location>
        <position position="311"/>
    </location>
</feature>
<evidence type="ECO:0000256" key="8">
    <source>
        <dbReference type="PIRSR" id="PIRSR001369-1"/>
    </source>
</evidence>
<evidence type="ECO:0000256" key="1">
    <source>
        <dbReference type="ARBA" id="ARBA00004751"/>
    </source>
</evidence>
<evidence type="ECO:0000256" key="10">
    <source>
        <dbReference type="RuleBase" id="RU003406"/>
    </source>
</evidence>
<keyword evidence="4 7" id="KW-0808">Transferase</keyword>